<accession>A0A8T1VHW6</accession>
<dbReference type="AlphaFoldDB" id="A0A8T1VHW6"/>
<reference evidence="1" key="1">
    <citation type="submission" date="2021-02" db="EMBL/GenBank/DDBJ databases">
        <authorList>
            <person name="Palmer J.M."/>
        </authorList>
    </citation>
    <scope>NUCLEOTIDE SEQUENCE</scope>
    <source>
        <strain evidence="1">SCRP734</strain>
    </source>
</reference>
<organism evidence="1 2">
    <name type="scientific">Phytophthora pseudosyringae</name>
    <dbReference type="NCBI Taxonomy" id="221518"/>
    <lineage>
        <taxon>Eukaryota</taxon>
        <taxon>Sar</taxon>
        <taxon>Stramenopiles</taxon>
        <taxon>Oomycota</taxon>
        <taxon>Peronosporomycetes</taxon>
        <taxon>Peronosporales</taxon>
        <taxon>Peronosporaceae</taxon>
        <taxon>Phytophthora</taxon>
    </lineage>
</organism>
<gene>
    <name evidence="1" type="ORF">PHYPSEUDO_008217</name>
</gene>
<comment type="caution">
    <text evidence="1">The sequence shown here is derived from an EMBL/GenBank/DDBJ whole genome shotgun (WGS) entry which is preliminary data.</text>
</comment>
<evidence type="ECO:0000313" key="1">
    <source>
        <dbReference type="EMBL" id="KAG7379748.1"/>
    </source>
</evidence>
<dbReference type="EMBL" id="JAGDFM010000331">
    <property type="protein sequence ID" value="KAG7379748.1"/>
    <property type="molecule type" value="Genomic_DNA"/>
</dbReference>
<dbReference type="Proteomes" id="UP000694044">
    <property type="component" value="Unassembled WGS sequence"/>
</dbReference>
<evidence type="ECO:0000313" key="2">
    <source>
        <dbReference type="Proteomes" id="UP000694044"/>
    </source>
</evidence>
<protein>
    <submittedName>
        <fullName evidence="1">Uncharacterized protein</fullName>
    </submittedName>
</protein>
<proteinExistence type="predicted"/>
<sequence length="112" mass="12538">MTLVVPINPWGVGGLFGWTEIGQDAVVLRFQELFEVAKAGKDAYREEARWYAGSASRLETKIDFESVIVLVDDAIELLRNQQHAKAQNGCAQRFHDLENTVARNPNPKTPNV</sequence>
<name>A0A8T1VHW6_9STRA</name>
<keyword evidence="2" id="KW-1185">Reference proteome</keyword>